<comment type="subcellular location">
    <subcellularLocation>
        <location evidence="1">Membrane</location>
        <topology evidence="1">Multi-pass membrane protein</topology>
    </subcellularLocation>
</comment>
<comment type="caution">
    <text evidence="12">The sequence shown here is derived from an EMBL/GenBank/DDBJ whole genome shotgun (WGS) entry which is preliminary data.</text>
</comment>
<dbReference type="InterPro" id="IPR046342">
    <property type="entry name" value="CBS_dom_sf"/>
</dbReference>
<evidence type="ECO:0000256" key="9">
    <source>
        <dbReference type="SAM" id="Phobius"/>
    </source>
</evidence>
<keyword evidence="4 8" id="KW-1133">Transmembrane helix</keyword>
<accession>A0A4Q6XCF3</accession>
<keyword evidence="2 8" id="KW-0812">Transmembrane</keyword>
<dbReference type="Pfam" id="PF01595">
    <property type="entry name" value="CNNM"/>
    <property type="match status" value="1"/>
</dbReference>
<evidence type="ECO:0000256" key="6">
    <source>
        <dbReference type="ARBA" id="ARBA00023136"/>
    </source>
</evidence>
<sequence>MDTPSIISETVGQFSFASALSGDALLLILYVFLALFFSFLCSIAEATLLSITPSYVAGLSETNPKKAEQLRRLKEDNIDQSLAAILTVNTIAHTVGAIGAGAKAISVFGQVWFGVFSAVMTLLILFVSEIIPKTLGAVYWRQLAGLTGIYVNFLIKIMYPLILISEKLTKLISGGKKVQQFSRDEFVAMAGIGKEEGMLNDRESKIIRNLFLFKSFDASTVMTPRIVVAALQKDLTVDEALSTPTSSNFSRLPIYDHDLDSVVGFVLREDLLVAKNHGQGERPIHEFRREIVTVMAKTPLSRLMEILLEQRQHIALVVGEYGDTKGVVTLEDVVETLLGIEILDEGDKVEDMQKLARQLWEKRVGKMGIHLDPPSR</sequence>
<proteinExistence type="predicted"/>
<keyword evidence="13" id="KW-1185">Reference proteome</keyword>
<dbReference type="InterPro" id="IPR000644">
    <property type="entry name" value="CBS_dom"/>
</dbReference>
<feature type="domain" description="CBS" evidence="10">
    <location>
        <begin position="222"/>
        <end position="281"/>
    </location>
</feature>
<feature type="transmembrane region" description="Helical" evidence="9">
    <location>
        <begin position="24"/>
        <end position="44"/>
    </location>
</feature>
<evidence type="ECO:0000256" key="5">
    <source>
        <dbReference type="ARBA" id="ARBA00023122"/>
    </source>
</evidence>
<dbReference type="SUPFAM" id="SSF54631">
    <property type="entry name" value="CBS-domain pair"/>
    <property type="match status" value="1"/>
</dbReference>
<dbReference type="PANTHER" id="PTHR22777">
    <property type="entry name" value="HEMOLYSIN-RELATED"/>
    <property type="match status" value="1"/>
</dbReference>
<evidence type="ECO:0000256" key="4">
    <source>
        <dbReference type="ARBA" id="ARBA00022989"/>
    </source>
</evidence>
<dbReference type="InterPro" id="IPR002550">
    <property type="entry name" value="CNNM"/>
</dbReference>
<dbReference type="Pfam" id="PF00571">
    <property type="entry name" value="CBS"/>
    <property type="match status" value="2"/>
</dbReference>
<evidence type="ECO:0000313" key="13">
    <source>
        <dbReference type="Proteomes" id="UP000292110"/>
    </source>
</evidence>
<dbReference type="PROSITE" id="PS51846">
    <property type="entry name" value="CNNM"/>
    <property type="match status" value="1"/>
</dbReference>
<reference evidence="12 13" key="1">
    <citation type="submission" date="2019-02" db="EMBL/GenBank/DDBJ databases">
        <title>The draft genome of Acinetobacter halotolerans strain JCM 31009.</title>
        <authorList>
            <person name="Qin J."/>
            <person name="Feng Y."/>
            <person name="Nemec A."/>
            <person name="Zong Z."/>
        </authorList>
    </citation>
    <scope>NUCLEOTIDE SEQUENCE [LARGE SCALE GENOMIC DNA]</scope>
    <source>
        <strain evidence="12 13">JCM 31009</strain>
    </source>
</reference>
<evidence type="ECO:0000259" key="11">
    <source>
        <dbReference type="PROSITE" id="PS51846"/>
    </source>
</evidence>
<feature type="domain" description="CBS" evidence="10">
    <location>
        <begin position="287"/>
        <end position="345"/>
    </location>
</feature>
<dbReference type="GO" id="GO:0005886">
    <property type="term" value="C:plasma membrane"/>
    <property type="evidence" value="ECO:0007669"/>
    <property type="project" value="TreeGrafter"/>
</dbReference>
<dbReference type="InterPro" id="IPR044751">
    <property type="entry name" value="Ion_transp-like_CBS"/>
</dbReference>
<evidence type="ECO:0000259" key="10">
    <source>
        <dbReference type="PROSITE" id="PS51371"/>
    </source>
</evidence>
<dbReference type="Proteomes" id="UP000292110">
    <property type="component" value="Unassembled WGS sequence"/>
</dbReference>
<gene>
    <name evidence="12" type="ORF">EXE30_15390</name>
</gene>
<dbReference type="PANTHER" id="PTHR22777:SF4">
    <property type="entry name" value="UPF0053 PROTEIN SLL1254"/>
    <property type="match status" value="1"/>
</dbReference>
<dbReference type="PROSITE" id="PS51371">
    <property type="entry name" value="CBS"/>
    <property type="match status" value="2"/>
</dbReference>
<evidence type="ECO:0000256" key="8">
    <source>
        <dbReference type="PROSITE-ProRule" id="PRU01193"/>
    </source>
</evidence>
<keyword evidence="6 8" id="KW-0472">Membrane</keyword>
<organism evidence="12 13">
    <name type="scientific">Acinetobacter halotolerans</name>
    <dbReference type="NCBI Taxonomy" id="1752076"/>
    <lineage>
        <taxon>Bacteria</taxon>
        <taxon>Pseudomonadati</taxon>
        <taxon>Pseudomonadota</taxon>
        <taxon>Gammaproteobacteria</taxon>
        <taxon>Moraxellales</taxon>
        <taxon>Moraxellaceae</taxon>
        <taxon>Acinetobacter</taxon>
    </lineage>
</organism>
<protein>
    <submittedName>
        <fullName evidence="12">DUF21 domain-containing protein</fullName>
    </submittedName>
</protein>
<keyword evidence="3" id="KW-0677">Repeat</keyword>
<feature type="domain" description="CNNM transmembrane" evidence="11">
    <location>
        <begin position="20"/>
        <end position="203"/>
    </location>
</feature>
<dbReference type="CDD" id="cd04590">
    <property type="entry name" value="CBS_pair_CorC_HlyC_assoc"/>
    <property type="match status" value="1"/>
</dbReference>
<evidence type="ECO:0000256" key="7">
    <source>
        <dbReference type="PROSITE-ProRule" id="PRU00703"/>
    </source>
</evidence>
<keyword evidence="5 7" id="KW-0129">CBS domain</keyword>
<dbReference type="EMBL" id="SGIM01000019">
    <property type="protein sequence ID" value="RZF49478.1"/>
    <property type="molecule type" value="Genomic_DNA"/>
</dbReference>
<evidence type="ECO:0000256" key="2">
    <source>
        <dbReference type="ARBA" id="ARBA00022692"/>
    </source>
</evidence>
<name>A0A4Q6XCF3_9GAMM</name>
<feature type="transmembrane region" description="Helical" evidence="9">
    <location>
        <begin position="111"/>
        <end position="131"/>
    </location>
</feature>
<evidence type="ECO:0000313" key="12">
    <source>
        <dbReference type="EMBL" id="RZF49478.1"/>
    </source>
</evidence>
<evidence type="ECO:0000256" key="1">
    <source>
        <dbReference type="ARBA" id="ARBA00004141"/>
    </source>
</evidence>
<evidence type="ECO:0000256" key="3">
    <source>
        <dbReference type="ARBA" id="ARBA00022737"/>
    </source>
</evidence>
<feature type="transmembrane region" description="Helical" evidence="9">
    <location>
        <begin position="81"/>
        <end position="105"/>
    </location>
</feature>
<dbReference type="AlphaFoldDB" id="A0A4Q6XCF3"/>
<dbReference type="RefSeq" id="WP_130163161.1">
    <property type="nucleotide sequence ID" value="NZ_SGIM01000019.1"/>
</dbReference>
<dbReference type="SMART" id="SM00116">
    <property type="entry name" value="CBS"/>
    <property type="match status" value="2"/>
</dbReference>
<feature type="transmembrane region" description="Helical" evidence="9">
    <location>
        <begin position="143"/>
        <end position="162"/>
    </location>
</feature>
<dbReference type="Gene3D" id="3.10.580.10">
    <property type="entry name" value="CBS-domain"/>
    <property type="match status" value="1"/>
</dbReference>